<keyword evidence="2" id="KW-0560">Oxidoreductase</keyword>
<sequence length="374" mass="41790">GRADQGRRLGQHRQHVARRPPLGELGARRPGGTPPGEPERRGGRPPPARPARRRRPRPPLVQQRRRPLRPVRPALRRLRRQPPLHPRCGRGHGRGHGRRLPGAPQGDAPRRSNRAGAESAADPAPRAGPPRRPGRSRQGPRHPRRRHPAGQLPDRRRDGLGLHPQLGQAPAHPADPHGRPRLRRRVAPLPGNRLPARPDPRPVGDGRDRPPGHPRRPRLRDAGPLLEPPSPAGVGSRLRHGTRRLGRALRHVRRPLAPDRPHPRDRGHRRRPRDRPDEARRPLRQHRPRQARRPGRPDRGRGHRPPRRRPRRLRRGATAPGRPAPGPPRRRRGAGHPDAPQRLGLPLDLGPRLAGAVAERPPLAGGRADPAPRL</sequence>
<feature type="compositionally biased region" description="Basic residues" evidence="1">
    <location>
        <begin position="237"/>
        <end position="254"/>
    </location>
</feature>
<reference evidence="2" key="1">
    <citation type="submission" date="2020-02" db="EMBL/GenBank/DDBJ databases">
        <authorList>
            <person name="Meier V. D."/>
        </authorList>
    </citation>
    <scope>NUCLEOTIDE SEQUENCE</scope>
    <source>
        <strain evidence="2">AVDCRST_MAG59</strain>
    </source>
</reference>
<feature type="compositionally biased region" description="Basic residues" evidence="1">
    <location>
        <begin position="50"/>
        <end position="99"/>
    </location>
</feature>
<evidence type="ECO:0000256" key="1">
    <source>
        <dbReference type="SAM" id="MobiDB-lite"/>
    </source>
</evidence>
<organism evidence="2">
    <name type="scientific">uncultured Thermomicrobiales bacterium</name>
    <dbReference type="NCBI Taxonomy" id="1645740"/>
    <lineage>
        <taxon>Bacteria</taxon>
        <taxon>Pseudomonadati</taxon>
        <taxon>Thermomicrobiota</taxon>
        <taxon>Thermomicrobia</taxon>
        <taxon>Thermomicrobiales</taxon>
        <taxon>environmental samples</taxon>
    </lineage>
</organism>
<accession>A0A6J4TXV3</accession>
<feature type="compositionally biased region" description="Basic residues" evidence="1">
    <location>
        <begin position="9"/>
        <end position="18"/>
    </location>
</feature>
<feature type="non-terminal residue" evidence="2">
    <location>
        <position position="374"/>
    </location>
</feature>
<feature type="compositionally biased region" description="Basic residues" evidence="1">
    <location>
        <begin position="282"/>
        <end position="294"/>
    </location>
</feature>
<dbReference type="EMBL" id="CADCWF010000004">
    <property type="protein sequence ID" value="CAA9533666.1"/>
    <property type="molecule type" value="Genomic_DNA"/>
</dbReference>
<name>A0A6J4TXV3_9BACT</name>
<feature type="compositionally biased region" description="Low complexity" evidence="1">
    <location>
        <begin position="336"/>
        <end position="356"/>
    </location>
</feature>
<feature type="non-terminal residue" evidence="2">
    <location>
        <position position="1"/>
    </location>
</feature>
<gene>
    <name evidence="2" type="ORF">AVDCRST_MAG59-72</name>
</gene>
<feature type="region of interest" description="Disordered" evidence="1">
    <location>
        <begin position="1"/>
        <end position="374"/>
    </location>
</feature>
<feature type="compositionally biased region" description="Basic residues" evidence="1">
    <location>
        <begin position="132"/>
        <end position="148"/>
    </location>
</feature>
<feature type="compositionally biased region" description="Basic and acidic residues" evidence="1">
    <location>
        <begin position="196"/>
        <end position="211"/>
    </location>
</feature>
<proteinExistence type="predicted"/>
<dbReference type="AlphaFoldDB" id="A0A6J4TXV3"/>
<dbReference type="EC" id="1.1.1.95" evidence="2"/>
<feature type="compositionally biased region" description="Basic residues" evidence="1">
    <location>
        <begin position="301"/>
        <end position="315"/>
    </location>
</feature>
<dbReference type="GO" id="GO:0004617">
    <property type="term" value="F:phosphoglycerate dehydrogenase activity"/>
    <property type="evidence" value="ECO:0007669"/>
    <property type="project" value="UniProtKB-EC"/>
</dbReference>
<protein>
    <submittedName>
        <fullName evidence="2">D-3-phosphoglycerate dehydrogenase</fullName>
        <ecNumber evidence="2">1.1.1.95</ecNumber>
    </submittedName>
</protein>
<evidence type="ECO:0000313" key="2">
    <source>
        <dbReference type="EMBL" id="CAA9533666.1"/>
    </source>
</evidence>